<evidence type="ECO:0000256" key="5">
    <source>
        <dbReference type="ARBA" id="ARBA00022801"/>
    </source>
</evidence>
<dbReference type="GO" id="GO:0008270">
    <property type="term" value="F:zinc ion binding"/>
    <property type="evidence" value="ECO:0007669"/>
    <property type="project" value="UniProtKB-UniRule"/>
</dbReference>
<evidence type="ECO:0000256" key="11">
    <source>
        <dbReference type="RuleBase" id="RU364040"/>
    </source>
</evidence>
<comment type="similarity">
    <text evidence="1 11">Belongs to the peptidase M1 family.</text>
</comment>
<dbReference type="InterPro" id="IPR034016">
    <property type="entry name" value="M1_APN-typ"/>
</dbReference>
<dbReference type="Gene3D" id="2.60.40.1730">
    <property type="entry name" value="tricorn interacting facor f3 domain"/>
    <property type="match status" value="1"/>
</dbReference>
<dbReference type="SUPFAM" id="SSF63737">
    <property type="entry name" value="Leukotriene A4 hydrolase N-terminal domain"/>
    <property type="match status" value="1"/>
</dbReference>
<keyword evidence="4 9" id="KW-0479">Metal-binding</keyword>
<reference evidence="15" key="1">
    <citation type="submission" date="2023-03" db="EMBL/GenBank/DDBJ databases">
        <title>Massive genome expansion in bonnet fungi (Mycena s.s.) driven by repeated elements and novel gene families across ecological guilds.</title>
        <authorList>
            <consortium name="Lawrence Berkeley National Laboratory"/>
            <person name="Harder C.B."/>
            <person name="Miyauchi S."/>
            <person name="Viragh M."/>
            <person name="Kuo A."/>
            <person name="Thoen E."/>
            <person name="Andreopoulos B."/>
            <person name="Lu D."/>
            <person name="Skrede I."/>
            <person name="Drula E."/>
            <person name="Henrissat B."/>
            <person name="Morin E."/>
            <person name="Kohler A."/>
            <person name="Barry K."/>
            <person name="LaButti K."/>
            <person name="Morin E."/>
            <person name="Salamov A."/>
            <person name="Lipzen A."/>
            <person name="Mereny Z."/>
            <person name="Hegedus B."/>
            <person name="Baldrian P."/>
            <person name="Stursova M."/>
            <person name="Weitz H."/>
            <person name="Taylor A."/>
            <person name="Grigoriev I.V."/>
            <person name="Nagy L.G."/>
            <person name="Martin F."/>
            <person name="Kauserud H."/>
        </authorList>
    </citation>
    <scope>NUCLEOTIDE SEQUENCE</scope>
    <source>
        <strain evidence="15">CBHHK067</strain>
    </source>
</reference>
<keyword evidence="2 11" id="KW-0031">Aminopeptidase</keyword>
<dbReference type="EC" id="3.4.11.-" evidence="11"/>
<proteinExistence type="inferred from homology"/>
<dbReference type="GO" id="GO:0006508">
    <property type="term" value="P:proteolysis"/>
    <property type="evidence" value="ECO:0007669"/>
    <property type="project" value="UniProtKB-KW"/>
</dbReference>
<dbReference type="GO" id="GO:0005737">
    <property type="term" value="C:cytoplasm"/>
    <property type="evidence" value="ECO:0007669"/>
    <property type="project" value="TreeGrafter"/>
</dbReference>
<keyword evidence="5 11" id="KW-0378">Hydrolase</keyword>
<dbReference type="Gene3D" id="1.10.390.10">
    <property type="entry name" value="Neutral Protease Domain 2"/>
    <property type="match status" value="1"/>
</dbReference>
<evidence type="ECO:0000313" key="16">
    <source>
        <dbReference type="Proteomes" id="UP001221757"/>
    </source>
</evidence>
<dbReference type="AlphaFoldDB" id="A0AAD7FY06"/>
<sequence length="782" mass="87344">MVGYYRSLTTGPAEDKKYCALTQFEPTAARRAFPCWDEPSLKATFAISLVSRTDTVNLSNMPAYSEEPCDPSEQFDHLFQLPAPEEDDDGDDAGFAWKITRFQTTPRMSTYLAAYANGEFQHLESAFCSPLSGRTVPIRIYTTPKNLPHAGFALELTARVLPLYERIFDIEYPLPKLDTLVVDDFDVLAMENWGLITGRASGYLLADPSMLRLRKEIVALQSHEVAHMWFGNITTMSWWTYLYLNEGFATLVGEVIISDKIYPEWQLDAEFVNEHVNRAFALDSGLSTHPVEVVCRDANKINQIFDGLSYSKAASVLRMLSSFVGEDKFLKGVSLYLKKRLYGNSTTGDLWKGVEEATGNKVSEIMEEWISKPGFPVVKVQETDGGLILSQNRFLLVGTDSEETTWTIPLHILSVDATGNVTTDHEVVLREHEQFIALKTTQPFKINAGTTGYYRVLYSPERLKAIGAEAAKGTSAFSVADRVGLIHDAIALAKADLMKVGDALALVYTLRAEKEYHVWAAIASNLESLLSIWWENQRIVELLNAFRRALFSPIVARLGYQSDAGESSNDSLMRTCAITQALDAGDNEVANELKGRFAHFLATSDEAQIPSELVTAIYTAAVRYGGRPEYDAVKALCDRPKNPAYQVAAMQSLCAAEDLELAKDTFGFILSGARDQDIMYFIGGLAQNIKTRRPAARFFLDNFDEMHERFKDGFSMAHLLQVSLSVLSAEDDRDNLVTFFKDKDTSKFELPLSQVLDSIEGNSACVERSTENLLAWLEDWSQ</sequence>
<evidence type="ECO:0000256" key="8">
    <source>
        <dbReference type="PIRSR" id="PIRSR634016-1"/>
    </source>
</evidence>
<dbReference type="CDD" id="cd09601">
    <property type="entry name" value="M1_APN-Q_like"/>
    <property type="match status" value="1"/>
</dbReference>
<feature type="binding site" evidence="9">
    <location>
        <position position="227"/>
    </location>
    <ligand>
        <name>Zn(2+)</name>
        <dbReference type="ChEBI" id="CHEBI:29105"/>
        <note>catalytic</note>
    </ligand>
</feature>
<evidence type="ECO:0000259" key="12">
    <source>
        <dbReference type="Pfam" id="PF01433"/>
    </source>
</evidence>
<evidence type="ECO:0000256" key="1">
    <source>
        <dbReference type="ARBA" id="ARBA00010136"/>
    </source>
</evidence>
<dbReference type="GO" id="GO:0042277">
    <property type="term" value="F:peptide binding"/>
    <property type="evidence" value="ECO:0007669"/>
    <property type="project" value="TreeGrafter"/>
</dbReference>
<feature type="active site" description="Proton acceptor" evidence="8">
    <location>
        <position position="224"/>
    </location>
</feature>
<dbReference type="PANTHER" id="PTHR11533:SF174">
    <property type="entry name" value="PUROMYCIN-SENSITIVE AMINOPEPTIDASE-RELATED"/>
    <property type="match status" value="1"/>
</dbReference>
<feature type="domain" description="Peptidase M1 membrane alanine aminopeptidase" evidence="12">
    <location>
        <begin position="152"/>
        <end position="369"/>
    </location>
</feature>
<evidence type="ECO:0000256" key="3">
    <source>
        <dbReference type="ARBA" id="ARBA00022670"/>
    </source>
</evidence>
<name>A0AAD7FY06_MYCRO</name>
<feature type="site" description="Transition state stabilizer" evidence="10">
    <location>
        <position position="310"/>
    </location>
</feature>
<evidence type="ECO:0000313" key="15">
    <source>
        <dbReference type="EMBL" id="KAJ7649319.1"/>
    </source>
</evidence>
<dbReference type="InterPro" id="IPR014782">
    <property type="entry name" value="Peptidase_M1_dom"/>
</dbReference>
<dbReference type="InterPro" id="IPR042097">
    <property type="entry name" value="Aminopeptidase_N-like_N_sf"/>
</dbReference>
<dbReference type="Gene3D" id="1.25.50.20">
    <property type="match status" value="1"/>
</dbReference>
<keyword evidence="6 9" id="KW-0862">Zinc</keyword>
<protein>
    <recommendedName>
        <fullName evidence="11">Aminopeptidase</fullName>
        <ecNumber evidence="11">3.4.11.-</ecNumber>
    </recommendedName>
</protein>
<feature type="binding site" evidence="9">
    <location>
        <position position="223"/>
    </location>
    <ligand>
        <name>Zn(2+)</name>
        <dbReference type="ChEBI" id="CHEBI:29105"/>
        <note>catalytic</note>
    </ligand>
</feature>
<dbReference type="InterPro" id="IPR024571">
    <property type="entry name" value="ERAP1-like_C_dom"/>
</dbReference>
<dbReference type="InterPro" id="IPR050344">
    <property type="entry name" value="Peptidase_M1_aminopeptidases"/>
</dbReference>
<evidence type="ECO:0000256" key="10">
    <source>
        <dbReference type="PIRSR" id="PIRSR634016-4"/>
    </source>
</evidence>
<dbReference type="Gene3D" id="2.60.40.1910">
    <property type="match status" value="1"/>
</dbReference>
<feature type="domain" description="Aminopeptidase N-like N-terminal" evidence="14">
    <location>
        <begin position="1"/>
        <end position="74"/>
    </location>
</feature>
<dbReference type="FunFam" id="1.10.390.10:FF:000006">
    <property type="entry name" value="Puromycin-sensitive aminopeptidase"/>
    <property type="match status" value="1"/>
</dbReference>
<dbReference type="SUPFAM" id="SSF55486">
    <property type="entry name" value="Metalloproteases ('zincins'), catalytic domain"/>
    <property type="match status" value="1"/>
</dbReference>
<keyword evidence="3 11" id="KW-0645">Protease</keyword>
<dbReference type="GO" id="GO:0016020">
    <property type="term" value="C:membrane"/>
    <property type="evidence" value="ECO:0007669"/>
    <property type="project" value="TreeGrafter"/>
</dbReference>
<dbReference type="InterPro" id="IPR027268">
    <property type="entry name" value="Peptidase_M4/M1_CTD_sf"/>
</dbReference>
<keyword evidence="7 11" id="KW-0482">Metalloprotease</keyword>
<feature type="binding site" evidence="9">
    <location>
        <position position="246"/>
    </location>
    <ligand>
        <name>Zn(2+)</name>
        <dbReference type="ChEBI" id="CHEBI:29105"/>
        <note>catalytic</note>
    </ligand>
</feature>
<evidence type="ECO:0000256" key="4">
    <source>
        <dbReference type="ARBA" id="ARBA00022723"/>
    </source>
</evidence>
<comment type="cofactor">
    <cofactor evidence="9 11">
        <name>Zn(2+)</name>
        <dbReference type="ChEBI" id="CHEBI:29105"/>
    </cofactor>
    <text evidence="9 11">Binds 1 zinc ion per subunit.</text>
</comment>
<evidence type="ECO:0000256" key="2">
    <source>
        <dbReference type="ARBA" id="ARBA00022438"/>
    </source>
</evidence>
<comment type="caution">
    <text evidence="15">The sequence shown here is derived from an EMBL/GenBank/DDBJ whole genome shotgun (WGS) entry which is preliminary data.</text>
</comment>
<evidence type="ECO:0000259" key="14">
    <source>
        <dbReference type="Pfam" id="PF17900"/>
    </source>
</evidence>
<dbReference type="GO" id="GO:0005615">
    <property type="term" value="C:extracellular space"/>
    <property type="evidence" value="ECO:0007669"/>
    <property type="project" value="TreeGrafter"/>
</dbReference>
<dbReference type="Pfam" id="PF11838">
    <property type="entry name" value="ERAP1_C"/>
    <property type="match status" value="1"/>
</dbReference>
<feature type="domain" description="ERAP1-like C-terminal" evidence="13">
    <location>
        <begin position="444"/>
        <end position="760"/>
    </location>
</feature>
<gene>
    <name evidence="15" type="ORF">B0H17DRAFT_419629</name>
</gene>
<dbReference type="Pfam" id="PF01433">
    <property type="entry name" value="Peptidase_M1"/>
    <property type="match status" value="1"/>
</dbReference>
<dbReference type="InterPro" id="IPR045357">
    <property type="entry name" value="Aminopeptidase_N-like_N"/>
</dbReference>
<dbReference type="Pfam" id="PF17900">
    <property type="entry name" value="Peptidase_M1_N"/>
    <property type="match status" value="1"/>
</dbReference>
<dbReference type="PANTHER" id="PTHR11533">
    <property type="entry name" value="PROTEASE M1 ZINC METALLOPROTEASE"/>
    <property type="match status" value="1"/>
</dbReference>
<dbReference type="GO" id="GO:0043171">
    <property type="term" value="P:peptide catabolic process"/>
    <property type="evidence" value="ECO:0007669"/>
    <property type="project" value="TreeGrafter"/>
</dbReference>
<dbReference type="EMBL" id="JARKIE010000364">
    <property type="protein sequence ID" value="KAJ7649319.1"/>
    <property type="molecule type" value="Genomic_DNA"/>
</dbReference>
<dbReference type="GO" id="GO:0070006">
    <property type="term" value="F:metalloaminopeptidase activity"/>
    <property type="evidence" value="ECO:0007669"/>
    <property type="project" value="TreeGrafter"/>
</dbReference>
<dbReference type="Proteomes" id="UP001221757">
    <property type="component" value="Unassembled WGS sequence"/>
</dbReference>
<evidence type="ECO:0000256" key="6">
    <source>
        <dbReference type="ARBA" id="ARBA00022833"/>
    </source>
</evidence>
<keyword evidence="16" id="KW-1185">Reference proteome</keyword>
<evidence type="ECO:0000256" key="9">
    <source>
        <dbReference type="PIRSR" id="PIRSR634016-3"/>
    </source>
</evidence>
<evidence type="ECO:0000259" key="13">
    <source>
        <dbReference type="Pfam" id="PF11838"/>
    </source>
</evidence>
<organism evidence="15 16">
    <name type="scientific">Mycena rosella</name>
    <name type="common">Pink bonnet</name>
    <name type="synonym">Agaricus rosellus</name>
    <dbReference type="NCBI Taxonomy" id="1033263"/>
    <lineage>
        <taxon>Eukaryota</taxon>
        <taxon>Fungi</taxon>
        <taxon>Dikarya</taxon>
        <taxon>Basidiomycota</taxon>
        <taxon>Agaricomycotina</taxon>
        <taxon>Agaricomycetes</taxon>
        <taxon>Agaricomycetidae</taxon>
        <taxon>Agaricales</taxon>
        <taxon>Marasmiineae</taxon>
        <taxon>Mycenaceae</taxon>
        <taxon>Mycena</taxon>
    </lineage>
</organism>
<accession>A0AAD7FY06</accession>
<evidence type="ECO:0000256" key="7">
    <source>
        <dbReference type="ARBA" id="ARBA00023049"/>
    </source>
</evidence>